<dbReference type="OrthoDB" id="9801289at2"/>
<dbReference type="Pfam" id="PF01118">
    <property type="entry name" value="Semialdhyde_dh"/>
    <property type="match status" value="1"/>
</dbReference>
<dbReference type="GO" id="GO:0051287">
    <property type="term" value="F:NAD binding"/>
    <property type="evidence" value="ECO:0007669"/>
    <property type="project" value="InterPro"/>
</dbReference>
<dbReference type="CDD" id="cd17895">
    <property type="entry name" value="AGPR_1_N"/>
    <property type="match status" value="1"/>
</dbReference>
<organism evidence="7 8">
    <name type="scientific">Ktedonosporobacter rubrisoli</name>
    <dbReference type="NCBI Taxonomy" id="2509675"/>
    <lineage>
        <taxon>Bacteria</taxon>
        <taxon>Bacillati</taxon>
        <taxon>Chloroflexota</taxon>
        <taxon>Ktedonobacteria</taxon>
        <taxon>Ktedonobacterales</taxon>
        <taxon>Ktedonosporobacteraceae</taxon>
        <taxon>Ktedonosporobacter</taxon>
    </lineage>
</organism>
<dbReference type="PANTHER" id="PTHR32338">
    <property type="entry name" value="N-ACETYL-GAMMA-GLUTAMYL-PHOSPHATE REDUCTASE, CHLOROPLASTIC-RELATED-RELATED"/>
    <property type="match status" value="1"/>
</dbReference>
<evidence type="ECO:0000259" key="6">
    <source>
        <dbReference type="SMART" id="SM00859"/>
    </source>
</evidence>
<dbReference type="SUPFAM" id="SSF55347">
    <property type="entry name" value="Glyceraldehyde-3-phosphate dehydrogenase-like, C-terminal domain"/>
    <property type="match status" value="1"/>
</dbReference>
<evidence type="ECO:0000256" key="2">
    <source>
        <dbReference type="ARBA" id="ARBA00022605"/>
    </source>
</evidence>
<evidence type="ECO:0000313" key="7">
    <source>
        <dbReference type="EMBL" id="QBD77935.1"/>
    </source>
</evidence>
<dbReference type="Gene3D" id="3.40.50.720">
    <property type="entry name" value="NAD(P)-binding Rossmann-like Domain"/>
    <property type="match status" value="1"/>
</dbReference>
<comment type="function">
    <text evidence="5">Catalyzes the NADPH-dependent reduction of N-acetyl-5-glutamyl phosphate to yield N-acetyl-L-glutamate 5-semialdehyde.</text>
</comment>
<evidence type="ECO:0000256" key="5">
    <source>
        <dbReference type="HAMAP-Rule" id="MF_00150"/>
    </source>
</evidence>
<dbReference type="Gene3D" id="3.30.360.10">
    <property type="entry name" value="Dihydrodipicolinate Reductase, domain 2"/>
    <property type="match status" value="1"/>
</dbReference>
<dbReference type="GO" id="GO:0003942">
    <property type="term" value="F:N-acetyl-gamma-glutamyl-phosphate reductase activity"/>
    <property type="evidence" value="ECO:0007669"/>
    <property type="project" value="UniProtKB-UniRule"/>
</dbReference>
<dbReference type="GO" id="GO:0070401">
    <property type="term" value="F:NADP+ binding"/>
    <property type="evidence" value="ECO:0007669"/>
    <property type="project" value="InterPro"/>
</dbReference>
<evidence type="ECO:0000313" key="8">
    <source>
        <dbReference type="Proteomes" id="UP000290365"/>
    </source>
</evidence>
<comment type="pathway">
    <text evidence="5">Amino-acid biosynthesis; L-arginine biosynthesis; N(2)-acetyl-L-ornithine from L-glutamate: step 3/4.</text>
</comment>
<dbReference type="NCBIfam" id="TIGR01850">
    <property type="entry name" value="argC"/>
    <property type="match status" value="1"/>
</dbReference>
<dbReference type="SMART" id="SM00859">
    <property type="entry name" value="Semialdhyde_dh"/>
    <property type="match status" value="1"/>
</dbReference>
<dbReference type="PANTHER" id="PTHR32338:SF10">
    <property type="entry name" value="N-ACETYL-GAMMA-GLUTAMYL-PHOSPHATE REDUCTASE, CHLOROPLASTIC-RELATED"/>
    <property type="match status" value="1"/>
</dbReference>
<sequence>MPSVSIVNVTSYTGLELLRLLSQHPQFVVTSVTGRSAVGKRLDEVFPQLSSLLAFNQAATPAVNPKLVIGEEPAQTDLAFVCLPHAAAAEMVAHLLKRGTRVVDLSADFRLYDVAVYEEWYKHVHPAPALIEDAVYGLCERYRERIRKSSLVANPGCHSSTAILGLLPAFAAGIINPDVIIDSKTGISGAGRSPSLKTHYAEVNEDMSAYSLEGHRHLAEIVQELIAGAKDGGHPLSAPPRITFIPHLAPMTRGILATCYADLKPDAQQRMPTTAEIRALYEEYYANEPFVHVVDQPPHTKWTYGSNHCFIYPVVDVRTQRLIVISCLDNLVKGASGQAVQNANLLYGYPETMGLSIVGVNP</sequence>
<dbReference type="UniPathway" id="UPA00068">
    <property type="reaction ID" value="UER00108"/>
</dbReference>
<comment type="similarity">
    <text evidence="5">Belongs to the NAGSA dehydrogenase family. Type 1 subfamily.</text>
</comment>
<dbReference type="AlphaFoldDB" id="A0A4P6JRL4"/>
<evidence type="ECO:0000256" key="3">
    <source>
        <dbReference type="ARBA" id="ARBA00022857"/>
    </source>
</evidence>
<evidence type="ECO:0000256" key="4">
    <source>
        <dbReference type="ARBA" id="ARBA00023002"/>
    </source>
</evidence>
<accession>A0A4P6JRL4</accession>
<dbReference type="InterPro" id="IPR058924">
    <property type="entry name" value="AGPR_dimerisation_dom"/>
</dbReference>
<dbReference type="CDD" id="cd23934">
    <property type="entry name" value="AGPR_1_C"/>
    <property type="match status" value="1"/>
</dbReference>
<dbReference type="InterPro" id="IPR050085">
    <property type="entry name" value="AGPR"/>
</dbReference>
<dbReference type="InterPro" id="IPR000706">
    <property type="entry name" value="AGPR_type-1"/>
</dbReference>
<keyword evidence="8" id="KW-1185">Reference proteome</keyword>
<dbReference type="Proteomes" id="UP000290365">
    <property type="component" value="Chromosome"/>
</dbReference>
<name>A0A4P6JRL4_KTERU</name>
<keyword evidence="4 5" id="KW-0560">Oxidoreductase</keyword>
<dbReference type="InterPro" id="IPR000534">
    <property type="entry name" value="Semialdehyde_DH_NAD-bd"/>
</dbReference>
<keyword evidence="3 5" id="KW-0521">NADP</keyword>
<evidence type="ECO:0000256" key="1">
    <source>
        <dbReference type="ARBA" id="ARBA00022571"/>
    </source>
</evidence>
<comment type="catalytic activity">
    <reaction evidence="5">
        <text>N-acetyl-L-glutamate 5-semialdehyde + phosphate + NADP(+) = N-acetyl-L-glutamyl 5-phosphate + NADPH + H(+)</text>
        <dbReference type="Rhea" id="RHEA:21588"/>
        <dbReference type="ChEBI" id="CHEBI:15378"/>
        <dbReference type="ChEBI" id="CHEBI:29123"/>
        <dbReference type="ChEBI" id="CHEBI:43474"/>
        <dbReference type="ChEBI" id="CHEBI:57783"/>
        <dbReference type="ChEBI" id="CHEBI:57936"/>
        <dbReference type="ChEBI" id="CHEBI:58349"/>
        <dbReference type="EC" id="1.2.1.38"/>
    </reaction>
</comment>
<feature type="active site" evidence="5">
    <location>
        <position position="157"/>
    </location>
</feature>
<gene>
    <name evidence="5" type="primary">argC</name>
    <name evidence="7" type="ORF">EPA93_18815</name>
</gene>
<reference evidence="7 8" key="1">
    <citation type="submission" date="2019-01" db="EMBL/GenBank/DDBJ databases">
        <title>Ktedonosporobacter rubrisoli SCAWS-G2.</title>
        <authorList>
            <person name="Huang Y."/>
            <person name="Yan B."/>
        </authorList>
    </citation>
    <scope>NUCLEOTIDE SEQUENCE [LARGE SCALE GENOMIC DNA]</scope>
    <source>
        <strain evidence="7 8">SCAWS-G2</strain>
    </source>
</reference>
<protein>
    <recommendedName>
        <fullName evidence="5">N-acetyl-gamma-glutamyl-phosphate reductase</fullName>
        <shortName evidence="5">AGPR</shortName>
        <ecNumber evidence="5">1.2.1.38</ecNumber>
    </recommendedName>
    <alternativeName>
        <fullName evidence="5">N-acetyl-glutamate semialdehyde dehydrogenase</fullName>
        <shortName evidence="5">NAGSA dehydrogenase</shortName>
    </alternativeName>
</protein>
<dbReference type="KEGG" id="kbs:EPA93_18815"/>
<feature type="domain" description="Semialdehyde dehydrogenase NAD-binding" evidence="6">
    <location>
        <begin position="3"/>
        <end position="149"/>
    </location>
</feature>
<comment type="subcellular location">
    <subcellularLocation>
        <location evidence="5">Cytoplasm</location>
    </subcellularLocation>
</comment>
<keyword evidence="5" id="KW-0963">Cytoplasm</keyword>
<dbReference type="EC" id="1.2.1.38" evidence="5"/>
<dbReference type="GO" id="GO:0005737">
    <property type="term" value="C:cytoplasm"/>
    <property type="evidence" value="ECO:0007669"/>
    <property type="project" value="UniProtKB-SubCell"/>
</dbReference>
<proteinExistence type="inferred from homology"/>
<dbReference type="RefSeq" id="WP_129888988.1">
    <property type="nucleotide sequence ID" value="NZ_CP035758.1"/>
</dbReference>
<keyword evidence="1 5" id="KW-0055">Arginine biosynthesis</keyword>
<dbReference type="SUPFAM" id="SSF51735">
    <property type="entry name" value="NAD(P)-binding Rossmann-fold domains"/>
    <property type="match status" value="1"/>
</dbReference>
<dbReference type="GO" id="GO:0006526">
    <property type="term" value="P:L-arginine biosynthetic process"/>
    <property type="evidence" value="ECO:0007669"/>
    <property type="project" value="UniProtKB-UniRule"/>
</dbReference>
<dbReference type="Pfam" id="PF22698">
    <property type="entry name" value="Semialdhyde_dhC_1"/>
    <property type="match status" value="1"/>
</dbReference>
<dbReference type="EMBL" id="CP035758">
    <property type="protein sequence ID" value="QBD77935.1"/>
    <property type="molecule type" value="Genomic_DNA"/>
</dbReference>
<dbReference type="InterPro" id="IPR036291">
    <property type="entry name" value="NAD(P)-bd_dom_sf"/>
</dbReference>
<dbReference type="HAMAP" id="MF_00150">
    <property type="entry name" value="ArgC_type1"/>
    <property type="match status" value="1"/>
</dbReference>
<keyword evidence="2 5" id="KW-0028">Amino-acid biosynthesis</keyword>